<evidence type="ECO:0000313" key="3">
    <source>
        <dbReference type="Proteomes" id="UP000269669"/>
    </source>
</evidence>
<keyword evidence="1" id="KW-1133">Transmembrane helix</keyword>
<reference evidence="2 3" key="1">
    <citation type="submission" date="2018-12" db="EMBL/GenBank/DDBJ databases">
        <title>Sequencing of bacterial isolates from soil warming experiment in Harvard Forest, Massachusetts, USA.</title>
        <authorList>
            <person name="Deangelis K."/>
        </authorList>
    </citation>
    <scope>NUCLEOTIDE SEQUENCE [LARGE SCALE GENOMIC DNA]</scope>
    <source>
        <strain evidence="2 3">EB153</strain>
    </source>
</reference>
<protein>
    <recommendedName>
        <fullName evidence="4">PH (Pleckstrin Homology) domain-containing protein</fullName>
    </recommendedName>
</protein>
<dbReference type="AlphaFoldDB" id="A0A428MMU9"/>
<sequence>MSMHNGSGLIVFLFVTGLISATARTKPRKYVSGLVYGPLERVRWFLVLTIVGFAGGAFYVAITPPRSLLGVLIFGFISLAGVWSFPSDIIVSSKSVTAVRLWGSRTTILWSDVSEIKFRQSPRDTAIIGKNGERVIHSGFNRDWQGFRAICVEKTGITPNVSRLER</sequence>
<keyword evidence="3" id="KW-1185">Reference proteome</keyword>
<gene>
    <name evidence="2" type="ORF">EDE15_3718</name>
</gene>
<organism evidence="2 3">
    <name type="scientific">Edaphobacter aggregans</name>
    <dbReference type="NCBI Taxonomy" id="570835"/>
    <lineage>
        <taxon>Bacteria</taxon>
        <taxon>Pseudomonadati</taxon>
        <taxon>Acidobacteriota</taxon>
        <taxon>Terriglobia</taxon>
        <taxon>Terriglobales</taxon>
        <taxon>Acidobacteriaceae</taxon>
        <taxon>Edaphobacter</taxon>
    </lineage>
</organism>
<comment type="caution">
    <text evidence="2">The sequence shown here is derived from an EMBL/GenBank/DDBJ whole genome shotgun (WGS) entry which is preliminary data.</text>
</comment>
<dbReference type="EMBL" id="RSDW01000001">
    <property type="protein sequence ID" value="RSL18162.1"/>
    <property type="molecule type" value="Genomic_DNA"/>
</dbReference>
<name>A0A428MMU9_9BACT</name>
<feature type="transmembrane region" description="Helical" evidence="1">
    <location>
        <begin position="42"/>
        <end position="61"/>
    </location>
</feature>
<evidence type="ECO:0000313" key="2">
    <source>
        <dbReference type="EMBL" id="RSL18162.1"/>
    </source>
</evidence>
<keyword evidence="1" id="KW-0812">Transmembrane</keyword>
<dbReference type="Proteomes" id="UP000269669">
    <property type="component" value="Unassembled WGS sequence"/>
</dbReference>
<keyword evidence="1" id="KW-0472">Membrane</keyword>
<feature type="transmembrane region" description="Helical" evidence="1">
    <location>
        <begin position="68"/>
        <end position="85"/>
    </location>
</feature>
<evidence type="ECO:0008006" key="4">
    <source>
        <dbReference type="Google" id="ProtNLM"/>
    </source>
</evidence>
<proteinExistence type="predicted"/>
<accession>A0A428MMU9</accession>
<evidence type="ECO:0000256" key="1">
    <source>
        <dbReference type="SAM" id="Phobius"/>
    </source>
</evidence>